<evidence type="ECO:0000313" key="2">
    <source>
        <dbReference type="EMBL" id="MDR6412178.1"/>
    </source>
</evidence>
<dbReference type="RefSeq" id="WP_310125926.1">
    <property type="nucleotide sequence ID" value="NZ_JAVDRP010000016.1"/>
</dbReference>
<evidence type="ECO:0000313" key="3">
    <source>
        <dbReference type="Proteomes" id="UP001264340"/>
    </source>
</evidence>
<feature type="transmembrane region" description="Helical" evidence="1">
    <location>
        <begin position="21"/>
        <end position="41"/>
    </location>
</feature>
<dbReference type="EMBL" id="JAVDRP010000016">
    <property type="protein sequence ID" value="MDR6412178.1"/>
    <property type="molecule type" value="Genomic_DNA"/>
</dbReference>
<gene>
    <name evidence="2" type="ORF">J2804_005613</name>
</gene>
<proteinExistence type="predicted"/>
<protein>
    <recommendedName>
        <fullName evidence="4">Sel1 repeat family protein</fullName>
    </recommendedName>
</protein>
<comment type="caution">
    <text evidence="2">The sequence shown here is derived from an EMBL/GenBank/DDBJ whole genome shotgun (WGS) entry which is preliminary data.</text>
</comment>
<evidence type="ECO:0000256" key="1">
    <source>
        <dbReference type="SAM" id="Phobius"/>
    </source>
</evidence>
<keyword evidence="1" id="KW-0812">Transmembrane</keyword>
<organism evidence="2 3">
    <name type="scientific">Paraburkholderia terricola</name>
    <dbReference type="NCBI Taxonomy" id="169427"/>
    <lineage>
        <taxon>Bacteria</taxon>
        <taxon>Pseudomonadati</taxon>
        <taxon>Pseudomonadota</taxon>
        <taxon>Betaproteobacteria</taxon>
        <taxon>Burkholderiales</taxon>
        <taxon>Burkholderiaceae</taxon>
        <taxon>Paraburkholderia</taxon>
    </lineage>
</organism>
<keyword evidence="1" id="KW-0472">Membrane</keyword>
<evidence type="ECO:0008006" key="4">
    <source>
        <dbReference type="Google" id="ProtNLM"/>
    </source>
</evidence>
<sequence length="147" mass="15973">MPMELKQPIVQKPPPGGRAKRAQLVAVGMVLGMFLLAIVLMDPNSSVGRWAAHRDAIRQRDAIASVMTPLARAGKPDAVLWYARHYADGIGPLRQLAASGNGEALWTLAGLTWNSDRANAMRLVSEAAREGYPDAVLYEHNHPVAVR</sequence>
<dbReference type="Gene3D" id="1.25.40.10">
    <property type="entry name" value="Tetratricopeptide repeat domain"/>
    <property type="match status" value="1"/>
</dbReference>
<dbReference type="Proteomes" id="UP001264340">
    <property type="component" value="Unassembled WGS sequence"/>
</dbReference>
<keyword evidence="1" id="KW-1133">Transmembrane helix</keyword>
<keyword evidence="3" id="KW-1185">Reference proteome</keyword>
<accession>A0ABU1LZI7</accession>
<name>A0ABU1LZI7_9BURK</name>
<reference evidence="2 3" key="1">
    <citation type="submission" date="2023-07" db="EMBL/GenBank/DDBJ databases">
        <title>Sorghum-associated microbial communities from plants grown in Nebraska, USA.</title>
        <authorList>
            <person name="Schachtman D."/>
        </authorList>
    </citation>
    <scope>NUCLEOTIDE SEQUENCE [LARGE SCALE GENOMIC DNA]</scope>
    <source>
        <strain evidence="2 3">DS1316</strain>
    </source>
</reference>
<dbReference type="InterPro" id="IPR011990">
    <property type="entry name" value="TPR-like_helical_dom_sf"/>
</dbReference>